<evidence type="ECO:0000313" key="2">
    <source>
        <dbReference type="Proteomes" id="UP001596142"/>
    </source>
</evidence>
<dbReference type="EMBL" id="JBHSOZ010000016">
    <property type="protein sequence ID" value="MFC5714411.1"/>
    <property type="molecule type" value="Genomic_DNA"/>
</dbReference>
<dbReference type="RefSeq" id="WP_385943109.1">
    <property type="nucleotide sequence ID" value="NZ_JBHSOZ010000016.1"/>
</dbReference>
<protein>
    <recommendedName>
        <fullName evidence="3">Secreted protein</fullName>
    </recommendedName>
</protein>
<name>A0ABW0YRK3_9BACI</name>
<reference evidence="2" key="1">
    <citation type="journal article" date="2019" name="Int. J. Syst. Evol. Microbiol.">
        <title>The Global Catalogue of Microorganisms (GCM) 10K type strain sequencing project: providing services to taxonomists for standard genome sequencing and annotation.</title>
        <authorList>
            <consortium name="The Broad Institute Genomics Platform"/>
            <consortium name="The Broad Institute Genome Sequencing Center for Infectious Disease"/>
            <person name="Wu L."/>
            <person name="Ma J."/>
        </authorList>
    </citation>
    <scope>NUCLEOTIDE SEQUENCE [LARGE SCALE GENOMIC DNA]</scope>
    <source>
        <strain evidence="2">CECT 7184</strain>
    </source>
</reference>
<comment type="caution">
    <text evidence="1">The sequence shown here is derived from an EMBL/GenBank/DDBJ whole genome shotgun (WGS) entry which is preliminary data.</text>
</comment>
<evidence type="ECO:0000313" key="1">
    <source>
        <dbReference type="EMBL" id="MFC5714411.1"/>
    </source>
</evidence>
<gene>
    <name evidence="1" type="ORF">ACFPU1_16820</name>
</gene>
<evidence type="ECO:0008006" key="3">
    <source>
        <dbReference type="Google" id="ProtNLM"/>
    </source>
</evidence>
<organism evidence="1 2">
    <name type="scientific">Thalassorhabdus alkalitolerans</name>
    <dbReference type="NCBI Taxonomy" id="2282697"/>
    <lineage>
        <taxon>Bacteria</taxon>
        <taxon>Bacillati</taxon>
        <taxon>Bacillota</taxon>
        <taxon>Bacilli</taxon>
        <taxon>Bacillales</taxon>
        <taxon>Bacillaceae</taxon>
        <taxon>Thalassorhabdus</taxon>
    </lineage>
</organism>
<proteinExistence type="predicted"/>
<dbReference type="Proteomes" id="UP001596142">
    <property type="component" value="Unassembled WGS sequence"/>
</dbReference>
<accession>A0ABW0YRK3</accession>
<sequence length="76" mass="8537">MSNKVMFHRGMFTGERRGISFHVFFLLCFSFNVVATGCGNDELNQSSTNEEIGNPTPEEILDSNPEADIFEYQGIV</sequence>
<keyword evidence="2" id="KW-1185">Reference proteome</keyword>